<evidence type="ECO:0000313" key="2">
    <source>
        <dbReference type="Proteomes" id="UP000001492"/>
    </source>
</evidence>
<accession>E8RLU8</accession>
<reference evidence="2" key="1">
    <citation type="submission" date="2010-12" db="EMBL/GenBank/DDBJ databases">
        <title>Complete sequence of chromosome 1 of Asticcacaulis excentricus CB 48.</title>
        <authorList>
            <consortium name="US DOE Joint Genome Institute"/>
            <person name="Lucas S."/>
            <person name="Copeland A."/>
            <person name="Lapidus A."/>
            <person name="Cheng J.-F."/>
            <person name="Bruce D."/>
            <person name="Goodwin L."/>
            <person name="Pitluck S."/>
            <person name="Teshima H."/>
            <person name="Davenport K."/>
            <person name="Detter J.C."/>
            <person name="Han C."/>
            <person name="Tapia R."/>
            <person name="Land M."/>
            <person name="Hauser L."/>
            <person name="Jeffries C."/>
            <person name="Kyrpides N."/>
            <person name="Ivanova N."/>
            <person name="Ovchinnikova G."/>
            <person name="Brun Y.V."/>
            <person name="Woyke T."/>
        </authorList>
    </citation>
    <scope>NUCLEOTIDE SEQUENCE [LARGE SCALE GENOMIC DNA]</scope>
    <source>
        <strain evidence="2">ATCC 15261 / DSM 4724 / KCTC 12464 / NCIMB 9791 / VKM B-1370 / CB 48</strain>
    </source>
</reference>
<sequence length="89" mass="9710">MATLWPSGAETADKALNARLDNNRRFLDALPNPVPTGKKPRAWFEANSEALGNDPQAYGGYQGLFMRDARDLAKQDEFCTVIAPASARA</sequence>
<evidence type="ECO:0000313" key="1">
    <source>
        <dbReference type="EMBL" id="ADU13767.1"/>
    </source>
</evidence>
<organism evidence="1 2">
    <name type="scientific">Asticcacaulis excentricus (strain ATCC 15261 / DSM 4724 / KCTC 12464 / NCIMB 9791 / VKM B-1370 / CB 48)</name>
    <dbReference type="NCBI Taxonomy" id="573065"/>
    <lineage>
        <taxon>Bacteria</taxon>
        <taxon>Pseudomonadati</taxon>
        <taxon>Pseudomonadota</taxon>
        <taxon>Alphaproteobacteria</taxon>
        <taxon>Caulobacterales</taxon>
        <taxon>Caulobacteraceae</taxon>
        <taxon>Asticcacaulis</taxon>
    </lineage>
</organism>
<dbReference type="AlphaFoldDB" id="E8RLU8"/>
<name>E8RLU8_ASTEC</name>
<dbReference type="RefSeq" id="WP_013479595.1">
    <property type="nucleotide sequence ID" value="NC_014816.1"/>
</dbReference>
<dbReference type="OrthoDB" id="7559117at2"/>
<keyword evidence="2" id="KW-1185">Reference proteome</keyword>
<dbReference type="Proteomes" id="UP000001492">
    <property type="component" value="Chromosome 1"/>
</dbReference>
<dbReference type="HOGENOM" id="CLU_2448281_0_0_5"/>
<proteinExistence type="predicted"/>
<dbReference type="STRING" id="573065.Astex_2108"/>
<dbReference type="EMBL" id="CP002395">
    <property type="protein sequence ID" value="ADU13767.1"/>
    <property type="molecule type" value="Genomic_DNA"/>
</dbReference>
<gene>
    <name evidence="1" type="ordered locus">Astex_2108</name>
</gene>
<dbReference type="KEGG" id="aex:Astex_2108"/>
<protein>
    <submittedName>
        <fullName evidence="1">Uncharacterized protein</fullName>
    </submittedName>
</protein>